<evidence type="ECO:0000259" key="5">
    <source>
        <dbReference type="PROSITE" id="PS51792"/>
    </source>
</evidence>
<dbReference type="InterPro" id="IPR039058">
    <property type="entry name" value="Yippee_fam"/>
</dbReference>
<dbReference type="Proteomes" id="UP000799428">
    <property type="component" value="Unassembled WGS sequence"/>
</dbReference>
<reference evidence="6" key="1">
    <citation type="journal article" date="2020" name="Stud. Mycol.">
        <title>101 Dothideomycetes genomes: a test case for predicting lifestyles and emergence of pathogens.</title>
        <authorList>
            <person name="Haridas S."/>
            <person name="Albert R."/>
            <person name="Binder M."/>
            <person name="Bloem J."/>
            <person name="Labutti K."/>
            <person name="Salamov A."/>
            <person name="Andreopoulos B."/>
            <person name="Baker S."/>
            <person name="Barry K."/>
            <person name="Bills G."/>
            <person name="Bluhm B."/>
            <person name="Cannon C."/>
            <person name="Castanera R."/>
            <person name="Culley D."/>
            <person name="Daum C."/>
            <person name="Ezra D."/>
            <person name="Gonzalez J."/>
            <person name="Henrissat B."/>
            <person name="Kuo A."/>
            <person name="Liang C."/>
            <person name="Lipzen A."/>
            <person name="Lutzoni F."/>
            <person name="Magnuson J."/>
            <person name="Mondo S."/>
            <person name="Nolan M."/>
            <person name="Ohm R."/>
            <person name="Pangilinan J."/>
            <person name="Park H.-J."/>
            <person name="Ramirez L."/>
            <person name="Alfaro M."/>
            <person name="Sun H."/>
            <person name="Tritt A."/>
            <person name="Yoshinaga Y."/>
            <person name="Zwiers L.-H."/>
            <person name="Turgeon B."/>
            <person name="Goodwin S."/>
            <person name="Spatafora J."/>
            <person name="Crous P."/>
            <person name="Grigoriev I."/>
        </authorList>
    </citation>
    <scope>NUCLEOTIDE SEQUENCE</scope>
    <source>
        <strain evidence="6">CBS 279.74</strain>
    </source>
</reference>
<proteinExistence type="inferred from homology"/>
<accession>A0A6G1KEM3</accession>
<keyword evidence="2" id="KW-0479">Metal-binding</keyword>
<evidence type="ECO:0000256" key="4">
    <source>
        <dbReference type="SAM" id="MobiDB-lite"/>
    </source>
</evidence>
<keyword evidence="3" id="KW-0862">Zinc</keyword>
<dbReference type="GO" id="GO:0046872">
    <property type="term" value="F:metal ion binding"/>
    <property type="evidence" value="ECO:0007669"/>
    <property type="project" value="UniProtKB-KW"/>
</dbReference>
<dbReference type="InterPro" id="IPR004910">
    <property type="entry name" value="Yippee/Mis18/Cereblon"/>
</dbReference>
<dbReference type="EMBL" id="MU005767">
    <property type="protein sequence ID" value="KAF2711278.1"/>
    <property type="molecule type" value="Genomic_DNA"/>
</dbReference>
<feature type="compositionally biased region" description="Low complexity" evidence="4">
    <location>
        <begin position="32"/>
        <end position="48"/>
    </location>
</feature>
<feature type="region of interest" description="Disordered" evidence="4">
    <location>
        <begin position="194"/>
        <end position="222"/>
    </location>
</feature>
<evidence type="ECO:0000256" key="1">
    <source>
        <dbReference type="ARBA" id="ARBA00005613"/>
    </source>
</evidence>
<evidence type="ECO:0000313" key="7">
    <source>
        <dbReference type="Proteomes" id="UP000799428"/>
    </source>
</evidence>
<dbReference type="PANTHER" id="PTHR13848">
    <property type="entry name" value="PROTEIN YIPPEE-LIKE CG15309-RELATED"/>
    <property type="match status" value="1"/>
</dbReference>
<evidence type="ECO:0000313" key="6">
    <source>
        <dbReference type="EMBL" id="KAF2711278.1"/>
    </source>
</evidence>
<evidence type="ECO:0000256" key="3">
    <source>
        <dbReference type="ARBA" id="ARBA00022833"/>
    </source>
</evidence>
<feature type="region of interest" description="Disordered" evidence="4">
    <location>
        <begin position="22"/>
        <end position="57"/>
    </location>
</feature>
<dbReference type="AlphaFoldDB" id="A0A6G1KEM3"/>
<gene>
    <name evidence="6" type="ORF">K504DRAFT_480368</name>
</gene>
<evidence type="ECO:0000256" key="2">
    <source>
        <dbReference type="ARBA" id="ARBA00022723"/>
    </source>
</evidence>
<organism evidence="6 7">
    <name type="scientific">Pleomassaria siparia CBS 279.74</name>
    <dbReference type="NCBI Taxonomy" id="1314801"/>
    <lineage>
        <taxon>Eukaryota</taxon>
        <taxon>Fungi</taxon>
        <taxon>Dikarya</taxon>
        <taxon>Ascomycota</taxon>
        <taxon>Pezizomycotina</taxon>
        <taxon>Dothideomycetes</taxon>
        <taxon>Pleosporomycetidae</taxon>
        <taxon>Pleosporales</taxon>
        <taxon>Pleomassariaceae</taxon>
        <taxon>Pleomassaria</taxon>
    </lineage>
</organism>
<protein>
    <submittedName>
        <fullName evidence="6">Yippee-domain-containing protein</fullName>
    </submittedName>
</protein>
<dbReference type="OrthoDB" id="6407410at2759"/>
<dbReference type="InterPro" id="IPR034751">
    <property type="entry name" value="Yippee"/>
</dbReference>
<comment type="similarity">
    <text evidence="1">Belongs to the yippee family.</text>
</comment>
<feature type="compositionally biased region" description="Basic and acidic residues" evidence="4">
    <location>
        <begin position="200"/>
        <end position="211"/>
    </location>
</feature>
<feature type="domain" description="Yippee" evidence="5">
    <location>
        <begin position="65"/>
        <end position="180"/>
    </location>
</feature>
<dbReference type="Pfam" id="PF03226">
    <property type="entry name" value="Yippee-Mis18"/>
    <property type="match status" value="1"/>
</dbReference>
<name>A0A6G1KEM3_9PLEO</name>
<keyword evidence="7" id="KW-1185">Reference proteome</keyword>
<sequence>MAPRSSSPTSIPFPLYLIPSIPFRRRRRRRQSSLSTTTTPSTPSTSPSSSPPTNAPTYLAHTSTSYLQCHKCLTDLLPTTSIISKGFTGRHGRAYLVAPPLSTPTTPSSTHNVLPGDLPNVHTHKPVPRQLVTGAHTVSDISCRQCGSVLGWKYVAAEEESQRYKVGKFILETKRVVRGVVWEGWDDDGRSKAVTAQEDDDHHHNHDHDHDDDMEFDSQDEDECEDLFSGIWSKGLARRRRANRGFGRDD</sequence>
<dbReference type="PROSITE" id="PS51792">
    <property type="entry name" value="YIPPEE"/>
    <property type="match status" value="1"/>
</dbReference>
<feature type="compositionally biased region" description="Acidic residues" evidence="4">
    <location>
        <begin position="212"/>
        <end position="222"/>
    </location>
</feature>